<feature type="region of interest" description="Disordered" evidence="1">
    <location>
        <begin position="883"/>
        <end position="906"/>
    </location>
</feature>
<comment type="caution">
    <text evidence="2">The sequence shown here is derived from an EMBL/GenBank/DDBJ whole genome shotgun (WGS) entry which is preliminary data.</text>
</comment>
<feature type="region of interest" description="Disordered" evidence="1">
    <location>
        <begin position="634"/>
        <end position="671"/>
    </location>
</feature>
<feature type="region of interest" description="Disordered" evidence="1">
    <location>
        <begin position="179"/>
        <end position="201"/>
    </location>
</feature>
<feature type="compositionally biased region" description="Pro residues" evidence="1">
    <location>
        <begin position="183"/>
        <end position="199"/>
    </location>
</feature>
<dbReference type="Proteomes" id="UP001190700">
    <property type="component" value="Unassembled WGS sequence"/>
</dbReference>
<dbReference type="AlphaFoldDB" id="A0AAE0C172"/>
<feature type="compositionally biased region" description="Basic and acidic residues" evidence="1">
    <location>
        <begin position="889"/>
        <end position="906"/>
    </location>
</feature>
<name>A0AAE0C172_9CHLO</name>
<keyword evidence="3" id="KW-1185">Reference proteome</keyword>
<gene>
    <name evidence="2" type="ORF">CYMTET_43942</name>
</gene>
<organism evidence="2 3">
    <name type="scientific">Cymbomonas tetramitiformis</name>
    <dbReference type="NCBI Taxonomy" id="36881"/>
    <lineage>
        <taxon>Eukaryota</taxon>
        <taxon>Viridiplantae</taxon>
        <taxon>Chlorophyta</taxon>
        <taxon>Pyramimonadophyceae</taxon>
        <taxon>Pyramimonadales</taxon>
        <taxon>Pyramimonadaceae</taxon>
        <taxon>Cymbomonas</taxon>
    </lineage>
</organism>
<proteinExistence type="predicted"/>
<evidence type="ECO:0000256" key="1">
    <source>
        <dbReference type="SAM" id="MobiDB-lite"/>
    </source>
</evidence>
<protein>
    <submittedName>
        <fullName evidence="2">Uncharacterized protein</fullName>
    </submittedName>
</protein>
<evidence type="ECO:0000313" key="2">
    <source>
        <dbReference type="EMBL" id="KAK3246523.1"/>
    </source>
</evidence>
<dbReference type="EMBL" id="LGRX02029734">
    <property type="protein sequence ID" value="KAK3246523.1"/>
    <property type="molecule type" value="Genomic_DNA"/>
</dbReference>
<sequence>MRRSVIKLLQEEDFDPGQDDTQNSERAPARGLVGAGGTAQAAVDVETRCGGDLLLLMRSQGGQAAGTLGFSASVRYSSAEGGAEAQICEAAEWVDVGLGATEGTCEECARCCWGPVSGSGQQFTGSWEALPCWASCGCAALCAHPPPAPPPPVVRGCTYSEAINFNPNATLDDQSCLFSSSALPPPSSPSPSSPFPAPPSRSAVVQVNATMWLQAADGDTWIGSNDTEEVAAFQSELMMVLARDASVAAADVVVSDPRVDIGTGGREEVAADVRVALTGERDAVLSAAAQFADRLHDDMHVTAMMHQSDMLATIAGGGAWGEDITEGEDSVGPGIDQLVVIEWLEVLNGSRTVDSAAEEVEIYIQAVLGAAGFDDSDVAVTVQALDANEALAMVHVEIGPAADAVPRTHVLLCSTSSTASALQDVVIGQAACPDEGEDTPTQLAALHTANVSVYANHTAVRVEYTLSVEELSAEALGAAFASPEAQTALLDLYRLDVALAANVNTASVEVGGLIVSNSFTTLRMATSVTFFPAQSTQPDVDTFVEELQRDPQSLLRSNELLADGAVAAELLEVAVTQTYAAAGDTVQHTVQYLLAIRSSDAEALPSTEDVAEAVAALFAVPAKQVQAELILAADGVTTPPPPPPERSDASQGTHRGKGPRVEARFGPGAGGGPLESAEWREAFTAVYNVALTLPSESMAQEARAALQAECSCRQLYTKLQASAMTHCDLSATWLIPRGDLGMCPSGMTPVGAWNGNISTYTARVVESGAQDLETDGYVWVAVVAGLSMLGVLTSALRQARRAVLDYRPVRGGTLLRQLASGLPGTGRGGLDGGAVEEYGYDTAFEEWFLEQYGTARHQGYQIEAGVEAELAAANIEGCAQVADGSGEGMVKDTEEGNEKGEREDSV</sequence>
<reference evidence="2 3" key="1">
    <citation type="journal article" date="2015" name="Genome Biol. Evol.">
        <title>Comparative Genomics of a Bacterivorous Green Alga Reveals Evolutionary Causalities and Consequences of Phago-Mixotrophic Mode of Nutrition.</title>
        <authorList>
            <person name="Burns J.A."/>
            <person name="Paasch A."/>
            <person name="Narechania A."/>
            <person name="Kim E."/>
        </authorList>
    </citation>
    <scope>NUCLEOTIDE SEQUENCE [LARGE SCALE GENOMIC DNA]</scope>
    <source>
        <strain evidence="2 3">PLY_AMNH</strain>
    </source>
</reference>
<accession>A0AAE0C172</accession>
<evidence type="ECO:0000313" key="3">
    <source>
        <dbReference type="Proteomes" id="UP001190700"/>
    </source>
</evidence>